<dbReference type="EMBL" id="ML995490">
    <property type="protein sequence ID" value="KAF2140266.1"/>
    <property type="molecule type" value="Genomic_DNA"/>
</dbReference>
<dbReference type="Proteomes" id="UP000799438">
    <property type="component" value="Unassembled WGS sequence"/>
</dbReference>
<keyword evidence="2" id="KW-1185">Reference proteome</keyword>
<dbReference type="AlphaFoldDB" id="A0A6A6B8K5"/>
<proteinExistence type="predicted"/>
<dbReference type="RefSeq" id="XP_033395979.1">
    <property type="nucleotide sequence ID" value="XM_033546813.1"/>
</dbReference>
<protein>
    <submittedName>
        <fullName evidence="1">Uncharacterized protein</fullName>
    </submittedName>
</protein>
<sequence length="163" mass="17402">MGQGDSIIIIVSAGRAGTRGSWLIGRGVFGAKMAEGSLGKVDGTMSGGGHCQVFRSSDECVCWCWRDRLDLMRWVGGFSLEFAAAASAEAPPLATTHCARCLVIIVADDGGETAGYLDRGVGVGVKDGWMEGKGDWVPTAYSVLLPYRGLREKSIRMKRKRDG</sequence>
<name>A0A6A6B8K5_9PEZI</name>
<evidence type="ECO:0000313" key="1">
    <source>
        <dbReference type="EMBL" id="KAF2140266.1"/>
    </source>
</evidence>
<dbReference type="GeneID" id="54304320"/>
<reference evidence="1" key="1">
    <citation type="journal article" date="2020" name="Stud. Mycol.">
        <title>101 Dothideomycetes genomes: a test case for predicting lifestyles and emergence of pathogens.</title>
        <authorList>
            <person name="Haridas S."/>
            <person name="Albert R."/>
            <person name="Binder M."/>
            <person name="Bloem J."/>
            <person name="Labutti K."/>
            <person name="Salamov A."/>
            <person name="Andreopoulos B."/>
            <person name="Baker S."/>
            <person name="Barry K."/>
            <person name="Bills G."/>
            <person name="Bluhm B."/>
            <person name="Cannon C."/>
            <person name="Castanera R."/>
            <person name="Culley D."/>
            <person name="Daum C."/>
            <person name="Ezra D."/>
            <person name="Gonzalez J."/>
            <person name="Henrissat B."/>
            <person name="Kuo A."/>
            <person name="Liang C."/>
            <person name="Lipzen A."/>
            <person name="Lutzoni F."/>
            <person name="Magnuson J."/>
            <person name="Mondo S."/>
            <person name="Nolan M."/>
            <person name="Ohm R."/>
            <person name="Pangilinan J."/>
            <person name="Park H.-J."/>
            <person name="Ramirez L."/>
            <person name="Alfaro M."/>
            <person name="Sun H."/>
            <person name="Tritt A."/>
            <person name="Yoshinaga Y."/>
            <person name="Zwiers L.-H."/>
            <person name="Turgeon B."/>
            <person name="Goodwin S."/>
            <person name="Spatafora J."/>
            <person name="Crous P."/>
            <person name="Grigoriev I."/>
        </authorList>
    </citation>
    <scope>NUCLEOTIDE SEQUENCE</scope>
    <source>
        <strain evidence="1">CBS 121167</strain>
    </source>
</reference>
<accession>A0A6A6B8K5</accession>
<evidence type="ECO:0000313" key="2">
    <source>
        <dbReference type="Proteomes" id="UP000799438"/>
    </source>
</evidence>
<gene>
    <name evidence="1" type="ORF">K452DRAFT_53591</name>
</gene>
<organism evidence="1 2">
    <name type="scientific">Aplosporella prunicola CBS 121167</name>
    <dbReference type="NCBI Taxonomy" id="1176127"/>
    <lineage>
        <taxon>Eukaryota</taxon>
        <taxon>Fungi</taxon>
        <taxon>Dikarya</taxon>
        <taxon>Ascomycota</taxon>
        <taxon>Pezizomycotina</taxon>
        <taxon>Dothideomycetes</taxon>
        <taxon>Dothideomycetes incertae sedis</taxon>
        <taxon>Botryosphaeriales</taxon>
        <taxon>Aplosporellaceae</taxon>
        <taxon>Aplosporella</taxon>
    </lineage>
</organism>